<accession>A0A4R6U2T7</accession>
<protein>
    <submittedName>
        <fullName evidence="1">Glutaredoxin-like protein DUF836</fullName>
    </submittedName>
</protein>
<dbReference type="Pfam" id="PF05768">
    <property type="entry name" value="Glrx-like"/>
    <property type="match status" value="1"/>
</dbReference>
<organism evidence="1 2">
    <name type="scientific">Thiopseudomonas denitrificans</name>
    <dbReference type="NCBI Taxonomy" id="1501432"/>
    <lineage>
        <taxon>Bacteria</taxon>
        <taxon>Pseudomonadati</taxon>
        <taxon>Pseudomonadota</taxon>
        <taxon>Gammaproteobacteria</taxon>
        <taxon>Pseudomonadales</taxon>
        <taxon>Pseudomonadaceae</taxon>
        <taxon>Thiopseudomonas</taxon>
    </lineage>
</organism>
<evidence type="ECO:0000313" key="1">
    <source>
        <dbReference type="EMBL" id="TDQ39976.1"/>
    </source>
</evidence>
<dbReference type="SUPFAM" id="SSF52833">
    <property type="entry name" value="Thioredoxin-like"/>
    <property type="match status" value="1"/>
</dbReference>
<dbReference type="Gene3D" id="3.40.30.10">
    <property type="entry name" value="Glutaredoxin"/>
    <property type="match status" value="1"/>
</dbReference>
<dbReference type="PANTHER" id="PTHR33558:SF1">
    <property type="entry name" value="GLUTAREDOXIN-LIKE PROTEIN C5ORF63 HOMOLOG"/>
    <property type="match status" value="1"/>
</dbReference>
<dbReference type="RefSeq" id="WP_101496688.1">
    <property type="nucleotide sequence ID" value="NZ_LNJZ01000007.1"/>
</dbReference>
<dbReference type="OrthoDB" id="8537427at2"/>
<keyword evidence="2" id="KW-1185">Reference proteome</keyword>
<dbReference type="AlphaFoldDB" id="A0A4R6U2T7"/>
<gene>
    <name evidence="1" type="ORF">DFQ45_101108</name>
</gene>
<dbReference type="InterPro" id="IPR036249">
    <property type="entry name" value="Thioredoxin-like_sf"/>
</dbReference>
<dbReference type="Proteomes" id="UP000294575">
    <property type="component" value="Unassembled WGS sequence"/>
</dbReference>
<comment type="caution">
    <text evidence="1">The sequence shown here is derived from an EMBL/GenBank/DDBJ whole genome shotgun (WGS) entry which is preliminary data.</text>
</comment>
<name>A0A4R6U2T7_9GAMM</name>
<reference evidence="1 2" key="1">
    <citation type="submission" date="2019-03" db="EMBL/GenBank/DDBJ databases">
        <title>Genomic Encyclopedia of Type Strains, Phase IV (KMG-IV): sequencing the most valuable type-strain genomes for metagenomic binning, comparative biology and taxonomic classification.</title>
        <authorList>
            <person name="Goeker M."/>
        </authorList>
    </citation>
    <scope>NUCLEOTIDE SEQUENCE [LARGE SCALE GENOMIC DNA]</scope>
    <source>
        <strain evidence="1 2">DSM 28679</strain>
    </source>
</reference>
<dbReference type="InterPro" id="IPR008554">
    <property type="entry name" value="Glutaredoxin-like"/>
</dbReference>
<dbReference type="PANTHER" id="PTHR33558">
    <property type="entry name" value="GLUTAREDOXIN-LIKE PROTEIN C5ORF63 HOMOLOG"/>
    <property type="match status" value="1"/>
</dbReference>
<dbReference type="EMBL" id="SNYK01000001">
    <property type="protein sequence ID" value="TDQ39976.1"/>
    <property type="molecule type" value="Genomic_DNA"/>
</dbReference>
<proteinExistence type="predicted"/>
<sequence>MMLECRLYSTLGCHLCEEAEKVLQPLLTVLPLQIEWVDIVEREDWVERYGVHIPVFARLDTGAELFWPFTTQQAWEFCTG</sequence>
<dbReference type="InterPro" id="IPR052565">
    <property type="entry name" value="Glutaredoxin-like_YDR286C"/>
</dbReference>
<evidence type="ECO:0000313" key="2">
    <source>
        <dbReference type="Proteomes" id="UP000294575"/>
    </source>
</evidence>